<dbReference type="GO" id="GO:0016251">
    <property type="term" value="F:RNA polymerase II general transcription initiation factor activity"/>
    <property type="evidence" value="ECO:0007669"/>
    <property type="project" value="InterPro"/>
</dbReference>
<dbReference type="Proteomes" id="UP000316759">
    <property type="component" value="Unassembled WGS sequence"/>
</dbReference>
<dbReference type="STRING" id="46835.A0A504YVQ4"/>
<dbReference type="GO" id="GO:0046695">
    <property type="term" value="C:SLIK (SAGA-like) complex"/>
    <property type="evidence" value="ECO:0007669"/>
    <property type="project" value="InterPro"/>
</dbReference>
<evidence type="ECO:0000256" key="2">
    <source>
        <dbReference type="ARBA" id="ARBA00007688"/>
    </source>
</evidence>
<protein>
    <submittedName>
        <fullName evidence="8">Transcription initiation factor TFIID subunit 6</fullName>
    </submittedName>
</protein>
<sequence length="315" mass="34155">MDSSERRKLSRLLRKPSHSSLNKSAAAKHKFAPRNLHKSIRSATSAAVGEDESKTHGFNADLTHLCAEMCGISGMQHSAAGCLRKHLMQICRLMVHSIIRVMEQSRRGVPQASDIDLASILIGLEPAFGTATSSFLPIRTGGRTASSGPGGKVFFIRPDKEIDLKALLLREPAGVVYDVSSTAHWLAVNGRQPISPQNPPPDFVSRMSLLNGTALKNESNSKSVHVEGPETSGGPTSSESAQTDKTIQPRRPHEVSQEVMIYFRELTEACVGANENRRHEALDNATLDPGLQPILPHLVTFITEGVGFLTIVLNC</sequence>
<dbReference type="GO" id="GO:0051123">
    <property type="term" value="P:RNA polymerase II preinitiation complex assembly"/>
    <property type="evidence" value="ECO:0007669"/>
    <property type="project" value="TreeGrafter"/>
</dbReference>
<evidence type="ECO:0000313" key="8">
    <source>
        <dbReference type="EMBL" id="TPP61888.1"/>
    </source>
</evidence>
<comment type="subcellular location">
    <subcellularLocation>
        <location evidence="1">Nucleus</location>
    </subcellularLocation>
</comment>
<evidence type="ECO:0000256" key="3">
    <source>
        <dbReference type="ARBA" id="ARBA00023015"/>
    </source>
</evidence>
<keyword evidence="4" id="KW-0804">Transcription</keyword>
<feature type="region of interest" description="Disordered" evidence="6">
    <location>
        <begin position="218"/>
        <end position="253"/>
    </location>
</feature>
<evidence type="ECO:0000313" key="9">
    <source>
        <dbReference type="Proteomes" id="UP000316759"/>
    </source>
</evidence>
<keyword evidence="8" id="KW-0648">Protein biosynthesis</keyword>
<dbReference type="OrthoDB" id="361039at2759"/>
<keyword evidence="3" id="KW-0805">Transcription regulation</keyword>
<proteinExistence type="inferred from homology"/>
<keyword evidence="8" id="KW-0396">Initiation factor</keyword>
<evidence type="ECO:0000256" key="4">
    <source>
        <dbReference type="ARBA" id="ARBA00023163"/>
    </source>
</evidence>
<evidence type="ECO:0000256" key="6">
    <source>
        <dbReference type="SAM" id="MobiDB-lite"/>
    </source>
</evidence>
<name>A0A504YVQ4_FASGI</name>
<gene>
    <name evidence="8" type="ORF">FGIG_01220</name>
</gene>
<dbReference type="InterPro" id="IPR011442">
    <property type="entry name" value="TAF6_C"/>
</dbReference>
<dbReference type="GO" id="GO:0000124">
    <property type="term" value="C:SAGA complex"/>
    <property type="evidence" value="ECO:0007669"/>
    <property type="project" value="InterPro"/>
</dbReference>
<dbReference type="InterPro" id="IPR046344">
    <property type="entry name" value="TAF6_C_sf"/>
</dbReference>
<feature type="compositionally biased region" description="Basic residues" evidence="6">
    <location>
        <begin position="8"/>
        <end position="17"/>
    </location>
</feature>
<dbReference type="InterPro" id="IPR037796">
    <property type="entry name" value="TAF6"/>
</dbReference>
<feature type="compositionally biased region" description="Polar residues" evidence="6">
    <location>
        <begin position="233"/>
        <end position="246"/>
    </location>
</feature>
<dbReference type="Gene3D" id="1.25.40.770">
    <property type="entry name" value="TAF6, C-terminal HEAT repeat domain"/>
    <property type="match status" value="1"/>
</dbReference>
<evidence type="ECO:0000256" key="1">
    <source>
        <dbReference type="ARBA" id="ARBA00004123"/>
    </source>
</evidence>
<dbReference type="GO" id="GO:0005669">
    <property type="term" value="C:transcription factor TFIID complex"/>
    <property type="evidence" value="ECO:0007669"/>
    <property type="project" value="InterPro"/>
</dbReference>
<keyword evidence="9" id="KW-1185">Reference proteome</keyword>
<evidence type="ECO:0000256" key="5">
    <source>
        <dbReference type="ARBA" id="ARBA00023242"/>
    </source>
</evidence>
<dbReference type="EMBL" id="SUNJ01007570">
    <property type="protein sequence ID" value="TPP61888.1"/>
    <property type="molecule type" value="Genomic_DNA"/>
</dbReference>
<feature type="region of interest" description="Disordered" evidence="6">
    <location>
        <begin position="1"/>
        <end position="34"/>
    </location>
</feature>
<dbReference type="AlphaFoldDB" id="A0A504YVQ4"/>
<keyword evidence="5" id="KW-0539">Nucleus</keyword>
<organism evidence="8 9">
    <name type="scientific">Fasciola gigantica</name>
    <name type="common">Giant liver fluke</name>
    <dbReference type="NCBI Taxonomy" id="46835"/>
    <lineage>
        <taxon>Eukaryota</taxon>
        <taxon>Metazoa</taxon>
        <taxon>Spiralia</taxon>
        <taxon>Lophotrochozoa</taxon>
        <taxon>Platyhelminthes</taxon>
        <taxon>Trematoda</taxon>
        <taxon>Digenea</taxon>
        <taxon>Plagiorchiida</taxon>
        <taxon>Echinostomata</taxon>
        <taxon>Echinostomatoidea</taxon>
        <taxon>Fasciolidae</taxon>
        <taxon>Fasciola</taxon>
    </lineage>
</organism>
<comment type="caution">
    <text evidence="8">The sequence shown here is derived from an EMBL/GenBank/DDBJ whole genome shotgun (WGS) entry which is preliminary data.</text>
</comment>
<dbReference type="PANTHER" id="PTHR10221:SF9">
    <property type="entry name" value="TRANSCRIPTION INITIATION FACTOR TFIID SUBUNIT 6"/>
    <property type="match status" value="1"/>
</dbReference>
<dbReference type="GO" id="GO:0003713">
    <property type="term" value="F:transcription coactivator activity"/>
    <property type="evidence" value="ECO:0007669"/>
    <property type="project" value="TreeGrafter"/>
</dbReference>
<dbReference type="Pfam" id="PF07571">
    <property type="entry name" value="TAF6_C"/>
    <property type="match status" value="1"/>
</dbReference>
<reference evidence="8 9" key="1">
    <citation type="submission" date="2019-04" db="EMBL/GenBank/DDBJ databases">
        <title>Annotation for the trematode Fasciola gigantica.</title>
        <authorList>
            <person name="Choi Y.-J."/>
        </authorList>
    </citation>
    <scope>NUCLEOTIDE SEQUENCE [LARGE SCALE GENOMIC DNA]</scope>
    <source>
        <strain evidence="8">Uganda_cow_1</strain>
    </source>
</reference>
<evidence type="ECO:0000259" key="7">
    <source>
        <dbReference type="Pfam" id="PF07571"/>
    </source>
</evidence>
<feature type="domain" description="TAF6 C-terminal HEAT repeat" evidence="7">
    <location>
        <begin position="253"/>
        <end position="306"/>
    </location>
</feature>
<dbReference type="GO" id="GO:0003743">
    <property type="term" value="F:translation initiation factor activity"/>
    <property type="evidence" value="ECO:0007669"/>
    <property type="project" value="UniProtKB-KW"/>
</dbReference>
<accession>A0A504YVQ4</accession>
<comment type="similarity">
    <text evidence="2">Belongs to the TAF6 family.</text>
</comment>
<dbReference type="PANTHER" id="PTHR10221">
    <property type="entry name" value="TRANSCRIPTION INITIATION FACTOR TFIID SUBUNIT 6"/>
    <property type="match status" value="1"/>
</dbReference>